<evidence type="ECO:0000313" key="2">
    <source>
        <dbReference type="Proteomes" id="UP001196413"/>
    </source>
</evidence>
<protein>
    <submittedName>
        <fullName evidence="1">Uncharacterized protein</fullName>
    </submittedName>
</protein>
<keyword evidence="2" id="KW-1185">Reference proteome</keyword>
<dbReference type="Proteomes" id="UP001196413">
    <property type="component" value="Unassembled WGS sequence"/>
</dbReference>
<dbReference type="EMBL" id="JAHQIW010007364">
    <property type="protein sequence ID" value="KAJ1373950.1"/>
    <property type="molecule type" value="Genomic_DNA"/>
</dbReference>
<evidence type="ECO:0000313" key="1">
    <source>
        <dbReference type="EMBL" id="KAJ1373950.1"/>
    </source>
</evidence>
<gene>
    <name evidence="1" type="ORF">KIN20_036512</name>
</gene>
<proteinExistence type="predicted"/>
<comment type="caution">
    <text evidence="1">The sequence shown here is derived from an EMBL/GenBank/DDBJ whole genome shotgun (WGS) entry which is preliminary data.</text>
</comment>
<organism evidence="1 2">
    <name type="scientific">Parelaphostrongylus tenuis</name>
    <name type="common">Meningeal worm</name>
    <dbReference type="NCBI Taxonomy" id="148309"/>
    <lineage>
        <taxon>Eukaryota</taxon>
        <taxon>Metazoa</taxon>
        <taxon>Ecdysozoa</taxon>
        <taxon>Nematoda</taxon>
        <taxon>Chromadorea</taxon>
        <taxon>Rhabditida</taxon>
        <taxon>Rhabditina</taxon>
        <taxon>Rhabditomorpha</taxon>
        <taxon>Strongyloidea</taxon>
        <taxon>Metastrongylidae</taxon>
        <taxon>Parelaphostrongylus</taxon>
    </lineage>
</organism>
<reference evidence="1" key="1">
    <citation type="submission" date="2021-06" db="EMBL/GenBank/DDBJ databases">
        <title>Parelaphostrongylus tenuis whole genome reference sequence.</title>
        <authorList>
            <person name="Garwood T.J."/>
            <person name="Larsen P.A."/>
            <person name="Fountain-Jones N.M."/>
            <person name="Garbe J.R."/>
            <person name="Macchietto M.G."/>
            <person name="Kania S.A."/>
            <person name="Gerhold R.W."/>
            <person name="Richards J.E."/>
            <person name="Wolf T.M."/>
        </authorList>
    </citation>
    <scope>NUCLEOTIDE SEQUENCE</scope>
    <source>
        <strain evidence="1">MNPRO001-30</strain>
        <tissue evidence="1">Meninges</tissue>
    </source>
</reference>
<dbReference type="AlphaFoldDB" id="A0AAD5RD14"/>
<accession>A0AAD5RD14</accession>
<sequence>MTNRCGAMAKDYLGYTKRVQYEQLSCFLNCGELALIWRQFAVSRGIGDLIDPEQGRTGDLTYNIELRL</sequence>
<name>A0AAD5RD14_PARTN</name>